<dbReference type="AlphaFoldDB" id="A0A6J5K8C8"/>
<gene>
    <name evidence="1" type="ORF">LMG9964_03865</name>
</gene>
<reference evidence="1 2" key="1">
    <citation type="submission" date="2020-04" db="EMBL/GenBank/DDBJ databases">
        <authorList>
            <person name="De Canck E."/>
        </authorList>
    </citation>
    <scope>NUCLEOTIDE SEQUENCE [LARGE SCALE GENOMIC DNA]</scope>
    <source>
        <strain evidence="1 2">LMG 9964</strain>
    </source>
</reference>
<dbReference type="EMBL" id="CADILN010000005">
    <property type="protein sequence ID" value="CAB4050200.1"/>
    <property type="molecule type" value="Genomic_DNA"/>
</dbReference>
<evidence type="ECO:0000313" key="2">
    <source>
        <dbReference type="Proteomes" id="UP000494102"/>
    </source>
</evidence>
<name>A0A6J5K8C8_9BURK</name>
<proteinExistence type="predicted"/>
<sequence>MCSRMKLGPVELERYFDPGIKIGRFSVFGRITEAELTIDGKPPVRARLKETTLEKIVAWCAKTVKITHSDLMKKRFGALPAGLTETSTGMGTLLYLYNPG</sequence>
<dbReference type="Proteomes" id="UP000494102">
    <property type="component" value="Unassembled WGS sequence"/>
</dbReference>
<accession>A0A6J5K8C8</accession>
<organism evidence="1 2">
    <name type="scientific">Paraburkholderia phenoliruptrix</name>
    <dbReference type="NCBI Taxonomy" id="252970"/>
    <lineage>
        <taxon>Bacteria</taxon>
        <taxon>Pseudomonadati</taxon>
        <taxon>Pseudomonadota</taxon>
        <taxon>Betaproteobacteria</taxon>
        <taxon>Burkholderiales</taxon>
        <taxon>Burkholderiaceae</taxon>
        <taxon>Paraburkholderia</taxon>
    </lineage>
</organism>
<protein>
    <submittedName>
        <fullName evidence="1">Uncharacterized protein</fullName>
    </submittedName>
</protein>
<evidence type="ECO:0000313" key="1">
    <source>
        <dbReference type="EMBL" id="CAB4050200.1"/>
    </source>
</evidence>